<dbReference type="GO" id="GO:0003824">
    <property type="term" value="F:catalytic activity"/>
    <property type="evidence" value="ECO:0007669"/>
    <property type="project" value="InterPro"/>
</dbReference>
<dbReference type="OrthoDB" id="9782387at2"/>
<dbReference type="GO" id="GO:0051539">
    <property type="term" value="F:4 iron, 4 sulfur cluster binding"/>
    <property type="evidence" value="ECO:0007669"/>
    <property type="project" value="UniProtKB-KW"/>
</dbReference>
<evidence type="ECO:0000256" key="5">
    <source>
        <dbReference type="ARBA" id="ARBA00023004"/>
    </source>
</evidence>
<evidence type="ECO:0000256" key="6">
    <source>
        <dbReference type="ARBA" id="ARBA00023014"/>
    </source>
</evidence>
<comment type="caution">
    <text evidence="8">The sequence shown here is derived from an EMBL/GenBank/DDBJ whole genome shotgun (WGS) entry which is preliminary data.</text>
</comment>
<keyword evidence="9" id="KW-1185">Reference proteome</keyword>
<dbReference type="CDD" id="cd01335">
    <property type="entry name" value="Radical_SAM"/>
    <property type="match status" value="1"/>
</dbReference>
<evidence type="ECO:0000313" key="8">
    <source>
        <dbReference type="EMBL" id="PSM53021.1"/>
    </source>
</evidence>
<evidence type="ECO:0000259" key="7">
    <source>
        <dbReference type="PROSITE" id="PS51918"/>
    </source>
</evidence>
<dbReference type="PANTHER" id="PTHR30352:SF13">
    <property type="entry name" value="GLYCYL-RADICAL ENZYME ACTIVATING ENZYME YJJW-RELATED"/>
    <property type="match status" value="1"/>
</dbReference>
<protein>
    <submittedName>
        <fullName evidence="8">Anaerobic ribonucleoside-triphosphate reductase activating protein</fullName>
    </submittedName>
</protein>
<keyword evidence="6" id="KW-0411">Iron-sulfur</keyword>
<evidence type="ECO:0000256" key="4">
    <source>
        <dbReference type="ARBA" id="ARBA00022723"/>
    </source>
</evidence>
<keyword evidence="2" id="KW-0004">4Fe-4S</keyword>
<dbReference type="PROSITE" id="PS51918">
    <property type="entry name" value="RADICAL_SAM"/>
    <property type="match status" value="1"/>
</dbReference>
<reference evidence="9" key="1">
    <citation type="submission" date="2017-10" db="EMBL/GenBank/DDBJ databases">
        <title>Campylobacter species from seals.</title>
        <authorList>
            <person name="Gilbert M.J."/>
            <person name="Zomer A.L."/>
            <person name="Timmerman A.J."/>
            <person name="Duim B."/>
            <person name="Wagenaar J.A."/>
        </authorList>
    </citation>
    <scope>NUCLEOTIDE SEQUENCE [LARGE SCALE GENOMIC DNA]</scope>
    <source>
        <strain evidence="9">17S00004-5</strain>
    </source>
</reference>
<evidence type="ECO:0000256" key="3">
    <source>
        <dbReference type="ARBA" id="ARBA00022691"/>
    </source>
</evidence>
<dbReference type="RefSeq" id="WP_106869389.1">
    <property type="nucleotide sequence ID" value="NZ_CP053841.1"/>
</dbReference>
<dbReference type="NCBIfam" id="TIGR02495">
    <property type="entry name" value="NrdG2"/>
    <property type="match status" value="1"/>
</dbReference>
<dbReference type="InterPro" id="IPR013785">
    <property type="entry name" value="Aldolase_TIM"/>
</dbReference>
<evidence type="ECO:0000256" key="1">
    <source>
        <dbReference type="ARBA" id="ARBA00001966"/>
    </source>
</evidence>
<evidence type="ECO:0000256" key="2">
    <source>
        <dbReference type="ARBA" id="ARBA00022485"/>
    </source>
</evidence>
<organism evidence="8 9">
    <name type="scientific">Campylobacter blaseri</name>
    <dbReference type="NCBI Taxonomy" id="2042961"/>
    <lineage>
        <taxon>Bacteria</taxon>
        <taxon>Pseudomonadati</taxon>
        <taxon>Campylobacterota</taxon>
        <taxon>Epsilonproteobacteria</taxon>
        <taxon>Campylobacterales</taxon>
        <taxon>Campylobacteraceae</taxon>
        <taxon>Campylobacter</taxon>
    </lineage>
</organism>
<proteinExistence type="predicted"/>
<dbReference type="SUPFAM" id="SSF102114">
    <property type="entry name" value="Radical SAM enzymes"/>
    <property type="match status" value="1"/>
</dbReference>
<dbReference type="Proteomes" id="UP000240535">
    <property type="component" value="Unassembled WGS sequence"/>
</dbReference>
<accession>A0A2P8R3E8</accession>
<dbReference type="SFLD" id="SFLDS00029">
    <property type="entry name" value="Radical_SAM"/>
    <property type="match status" value="1"/>
</dbReference>
<dbReference type="SFLD" id="SFLDG01094">
    <property type="entry name" value="Uncharacterised_Radical_SAM_Su"/>
    <property type="match status" value="1"/>
</dbReference>
<feature type="domain" description="Radical SAM core" evidence="7">
    <location>
        <begin position="14"/>
        <end position="225"/>
    </location>
</feature>
<dbReference type="AlphaFoldDB" id="A0A2P8R3E8"/>
<comment type="cofactor">
    <cofactor evidence="1">
        <name>[4Fe-4S] cluster</name>
        <dbReference type="ChEBI" id="CHEBI:49883"/>
    </cofactor>
</comment>
<gene>
    <name evidence="8" type="ORF">CQ405_00250</name>
</gene>
<dbReference type="EMBL" id="PDHH01000001">
    <property type="protein sequence ID" value="PSM53021.1"/>
    <property type="molecule type" value="Genomic_DNA"/>
</dbReference>
<dbReference type="GO" id="GO:0046872">
    <property type="term" value="F:metal ion binding"/>
    <property type="evidence" value="ECO:0007669"/>
    <property type="project" value="UniProtKB-KW"/>
</dbReference>
<dbReference type="SFLD" id="SFLDG01067">
    <property type="entry name" value="SPASM/twitch_domain_containing"/>
    <property type="match status" value="1"/>
</dbReference>
<dbReference type="PANTHER" id="PTHR30352">
    <property type="entry name" value="PYRUVATE FORMATE-LYASE-ACTIVATING ENZYME"/>
    <property type="match status" value="1"/>
</dbReference>
<keyword evidence="4" id="KW-0479">Metal-binding</keyword>
<name>A0A2P8R3E8_9BACT</name>
<dbReference type="InterPro" id="IPR034457">
    <property type="entry name" value="Organic_radical-activating"/>
</dbReference>
<dbReference type="PROSITE" id="PS51257">
    <property type="entry name" value="PROKAR_LIPOPROTEIN"/>
    <property type="match status" value="1"/>
</dbReference>
<dbReference type="Pfam" id="PF04055">
    <property type="entry name" value="Radical_SAM"/>
    <property type="match status" value="1"/>
</dbReference>
<keyword evidence="3" id="KW-0949">S-adenosyl-L-methionine</keyword>
<evidence type="ECO:0000313" key="9">
    <source>
        <dbReference type="Proteomes" id="UP000240535"/>
    </source>
</evidence>
<dbReference type="InterPro" id="IPR007197">
    <property type="entry name" value="rSAM"/>
</dbReference>
<keyword evidence="5" id="KW-0408">Iron</keyword>
<sequence length="225" mass="26212">MKKLIYKITPFTTLDYQDNLACIVWFAGCNMRCVYCYNTHIVTSSGNIDKKEFLDFLKKRVGKLNGVVFSGGECTRSKEFLELAKEVKALGFKLKVDTNGTNFKVLKEAIELNLVDYIALDFKATKESYYLITKSKLYDEFMQTLKFLIDIDFPFEVRTTVHGDFLDENEINIMAKTLEKMGYKNIYYLQNFLYTGENFGSLEKPKQNFNPENLKTNLKVELRNF</sequence>
<dbReference type="Gene3D" id="3.20.20.70">
    <property type="entry name" value="Aldolase class I"/>
    <property type="match status" value="1"/>
</dbReference>
<dbReference type="InterPro" id="IPR058240">
    <property type="entry name" value="rSAM_sf"/>
</dbReference>
<dbReference type="InterPro" id="IPR012840">
    <property type="entry name" value="NrdG2"/>
</dbReference>